<feature type="transmembrane region" description="Helical" evidence="14">
    <location>
        <begin position="254"/>
        <end position="274"/>
    </location>
</feature>
<evidence type="ECO:0000256" key="9">
    <source>
        <dbReference type="ARBA" id="ARBA00023098"/>
    </source>
</evidence>
<comment type="subcellular location">
    <subcellularLocation>
        <location evidence="1">Cell membrane</location>
        <topology evidence="1">Multi-pass membrane protein</topology>
    </subcellularLocation>
</comment>
<dbReference type="Proteomes" id="UP000320300">
    <property type="component" value="Unassembled WGS sequence"/>
</dbReference>
<evidence type="ECO:0000256" key="6">
    <source>
        <dbReference type="ARBA" id="ARBA00022679"/>
    </source>
</evidence>
<name>A0A521FH64_9SPHI</name>
<dbReference type="EC" id="2.3.2.3" evidence="3"/>
<feature type="transmembrane region" description="Helical" evidence="14">
    <location>
        <begin position="336"/>
        <end position="355"/>
    </location>
</feature>
<feature type="transmembrane region" description="Helical" evidence="14">
    <location>
        <begin position="97"/>
        <end position="118"/>
    </location>
</feature>
<dbReference type="GO" id="GO:0050071">
    <property type="term" value="F:phosphatidylglycerol lysyltransferase activity"/>
    <property type="evidence" value="ECO:0007669"/>
    <property type="project" value="UniProtKB-EC"/>
</dbReference>
<evidence type="ECO:0000313" key="17">
    <source>
        <dbReference type="Proteomes" id="UP000320300"/>
    </source>
</evidence>
<organism evidence="16 17">
    <name type="scientific">Pedobacter westerhofensis</name>
    <dbReference type="NCBI Taxonomy" id="425512"/>
    <lineage>
        <taxon>Bacteria</taxon>
        <taxon>Pseudomonadati</taxon>
        <taxon>Bacteroidota</taxon>
        <taxon>Sphingobacteriia</taxon>
        <taxon>Sphingobacteriales</taxon>
        <taxon>Sphingobacteriaceae</taxon>
        <taxon>Pedobacter</taxon>
    </lineage>
</organism>
<keyword evidence="6 16" id="KW-0808">Transferase</keyword>
<keyword evidence="7 14" id="KW-0812">Transmembrane</keyword>
<feature type="transmembrane region" description="Helical" evidence="14">
    <location>
        <begin position="514"/>
        <end position="534"/>
    </location>
</feature>
<reference evidence="16 17" key="1">
    <citation type="submission" date="2017-05" db="EMBL/GenBank/DDBJ databases">
        <authorList>
            <person name="Varghese N."/>
            <person name="Submissions S."/>
        </authorList>
    </citation>
    <scope>NUCLEOTIDE SEQUENCE [LARGE SCALE GENOMIC DNA]</scope>
    <source>
        <strain evidence="16 17">DSM 19036</strain>
    </source>
</reference>
<evidence type="ECO:0000256" key="8">
    <source>
        <dbReference type="ARBA" id="ARBA00022989"/>
    </source>
</evidence>
<evidence type="ECO:0000256" key="12">
    <source>
        <dbReference type="ARBA" id="ARBA00031899"/>
    </source>
</evidence>
<dbReference type="OrthoDB" id="145485at2"/>
<keyword evidence="11" id="KW-0046">Antibiotic resistance</keyword>
<dbReference type="InterPro" id="IPR016181">
    <property type="entry name" value="Acyl_CoA_acyltransferase"/>
</dbReference>
<evidence type="ECO:0000259" key="15">
    <source>
        <dbReference type="Pfam" id="PF09924"/>
    </source>
</evidence>
<evidence type="ECO:0000256" key="4">
    <source>
        <dbReference type="ARBA" id="ARBA00021546"/>
    </source>
</evidence>
<evidence type="ECO:0000256" key="14">
    <source>
        <dbReference type="SAM" id="Phobius"/>
    </source>
</evidence>
<evidence type="ECO:0000256" key="1">
    <source>
        <dbReference type="ARBA" id="ARBA00004651"/>
    </source>
</evidence>
<dbReference type="InterPro" id="IPR022791">
    <property type="entry name" value="L-PG_synthase/AglD"/>
</dbReference>
<sequence>MKLPVKYNPVPFIRENYKIMFSYVFTLFFVGLGIWFIQHERAELQQVRHLVVTSRWDWITLGVILSIVYVFVHGEMYKASFAAVGSQVGLSDATMLYMKRNFVSVFLPAGGVSSLAFFSGNIEKKGVSKSQVNFASSIYGFVGILSVVVIAIPVFIYAIFEGSIGAGEWFGLVAVFVLIGAIYLLYRSVATNGRLYVLLVRYIPIADVFLGEFKNNQIERNSFIRTFLWSMLIEVFGIVHIYIAMVALNIQPSLLIATVSYVVGVVFLIISPFLRGLGAVEASMTFMLIRMGYSEAAAVSVTFLYRFMEFWIPLLLGALSFLLKINKLLMRIVPALLILALGIVNIVSVLTPAIHERLVFLKNFLPVSAIAASNYFVLVAGLFLLVTAAFMLKGLRMAWYFALALCLLSLIGNLTKAIDYEEATFSVIVIIALIASRKEYYVKHNSRLRYLGIQTTLLSVAAVVLYGTIGFYFLDARHFNVDFSFLQSVRYTLENFVLVESEDLIAQDSFAQGFLYSINFSGFLSLAFLVYTLIRPYILKDVTEEAEFEWAKTQLAKYGNSAMDYFKTYQDKLIYRSEEFEGFISYRISGNFAVVLESPVAAEENVKPFIKSFDQYCFESGVKSFYYRVAEETLGHFAACGKKSIYLGQEGVVDLSTFTLEGGSRKSIRNALKKVAEKGFQSKIYTAPIKDGLLQKIKSVSDEWLEDTEREEIVFSQGMFDWDELKNQTIITVENAEEKIVAFLNVIPDYAEGEGTYDLIRKTQDAPNGVIDFILVELFKHLKDSGCTSVNIGFAPLSGLEDPKNLTERSMKFAYEKIRSFSHYKGLRDAKDKFSPVWYNKYLVYDQDYDLIQVPAVLSKVIKP</sequence>
<evidence type="ECO:0000313" key="16">
    <source>
        <dbReference type="EMBL" id="SMO95547.1"/>
    </source>
</evidence>
<proteinExistence type="inferred from homology"/>
<feature type="domain" description="Phosphatidylglycerol lysyltransferase C-terminal" evidence="15">
    <location>
        <begin position="554"/>
        <end position="845"/>
    </location>
</feature>
<evidence type="ECO:0000256" key="11">
    <source>
        <dbReference type="ARBA" id="ARBA00023251"/>
    </source>
</evidence>
<dbReference type="GO" id="GO:0046677">
    <property type="term" value="P:response to antibiotic"/>
    <property type="evidence" value="ECO:0007669"/>
    <property type="project" value="UniProtKB-KW"/>
</dbReference>
<dbReference type="GO" id="GO:0005886">
    <property type="term" value="C:plasma membrane"/>
    <property type="evidence" value="ECO:0007669"/>
    <property type="project" value="UniProtKB-SubCell"/>
</dbReference>
<dbReference type="Pfam" id="PF09924">
    <property type="entry name" value="LPG_synthase_C"/>
    <property type="match status" value="1"/>
</dbReference>
<evidence type="ECO:0000256" key="10">
    <source>
        <dbReference type="ARBA" id="ARBA00023136"/>
    </source>
</evidence>
<keyword evidence="5" id="KW-1003">Cell membrane</keyword>
<dbReference type="GO" id="GO:0055091">
    <property type="term" value="P:phospholipid homeostasis"/>
    <property type="evidence" value="ECO:0007669"/>
    <property type="project" value="TreeGrafter"/>
</dbReference>
<accession>A0A521FH64</accession>
<dbReference type="InterPro" id="IPR051211">
    <property type="entry name" value="PG_lysyltransferase"/>
</dbReference>
<evidence type="ECO:0000256" key="3">
    <source>
        <dbReference type="ARBA" id="ARBA00012014"/>
    </source>
</evidence>
<gene>
    <name evidence="16" type="ORF">SAMN06265348_112153</name>
</gene>
<dbReference type="GO" id="GO:0006629">
    <property type="term" value="P:lipid metabolic process"/>
    <property type="evidence" value="ECO:0007669"/>
    <property type="project" value="UniProtKB-KW"/>
</dbReference>
<feature type="transmembrane region" description="Helical" evidence="14">
    <location>
        <begin position="227"/>
        <end position="248"/>
    </location>
</feature>
<feature type="transmembrane region" description="Helical" evidence="14">
    <location>
        <begin position="20"/>
        <end position="37"/>
    </location>
</feature>
<dbReference type="InterPro" id="IPR024320">
    <property type="entry name" value="LPG_synthase_C"/>
</dbReference>
<dbReference type="PANTHER" id="PTHR34697:SF2">
    <property type="entry name" value="PHOSPHATIDYLGLYCEROL LYSYLTRANSFERASE"/>
    <property type="match status" value="1"/>
</dbReference>
<feature type="transmembrane region" description="Helical" evidence="14">
    <location>
        <begin position="58"/>
        <end position="77"/>
    </location>
</feature>
<feature type="transmembrane region" description="Helical" evidence="14">
    <location>
        <begin position="286"/>
        <end position="305"/>
    </location>
</feature>
<feature type="transmembrane region" description="Helical" evidence="14">
    <location>
        <begin position="397"/>
        <end position="414"/>
    </location>
</feature>
<evidence type="ECO:0000256" key="2">
    <source>
        <dbReference type="ARBA" id="ARBA00008627"/>
    </source>
</evidence>
<feature type="transmembrane region" description="Helical" evidence="14">
    <location>
        <begin position="367"/>
        <end position="390"/>
    </location>
</feature>
<comment type="similarity">
    <text evidence="2">Belongs to the LPG synthase family.</text>
</comment>
<dbReference type="PANTHER" id="PTHR34697">
    <property type="entry name" value="PHOSPHATIDYLGLYCEROL LYSYLTRANSFERASE"/>
    <property type="match status" value="1"/>
</dbReference>
<dbReference type="EMBL" id="FXTN01000012">
    <property type="protein sequence ID" value="SMO95547.1"/>
    <property type="molecule type" value="Genomic_DNA"/>
</dbReference>
<evidence type="ECO:0000256" key="5">
    <source>
        <dbReference type="ARBA" id="ARBA00022475"/>
    </source>
</evidence>
<evidence type="ECO:0000256" key="13">
    <source>
        <dbReference type="ARBA" id="ARBA00047540"/>
    </source>
</evidence>
<feature type="transmembrane region" description="Helical" evidence="14">
    <location>
        <begin position="448"/>
        <end position="474"/>
    </location>
</feature>
<dbReference type="AlphaFoldDB" id="A0A521FH64"/>
<feature type="transmembrane region" description="Helical" evidence="14">
    <location>
        <begin position="166"/>
        <end position="186"/>
    </location>
</feature>
<comment type="catalytic activity">
    <reaction evidence="13">
        <text>L-lysyl-tRNA(Lys) + a 1,2-diacyl-sn-glycero-3-phospho-(1'-sn-glycerol) = a 1,2-diacyl-sn-glycero-3-phospho-1'-(3'-O-L-lysyl)-sn-glycerol + tRNA(Lys)</text>
        <dbReference type="Rhea" id="RHEA:10668"/>
        <dbReference type="Rhea" id="RHEA-COMP:9696"/>
        <dbReference type="Rhea" id="RHEA-COMP:9697"/>
        <dbReference type="ChEBI" id="CHEBI:64716"/>
        <dbReference type="ChEBI" id="CHEBI:75792"/>
        <dbReference type="ChEBI" id="CHEBI:78442"/>
        <dbReference type="ChEBI" id="CHEBI:78529"/>
        <dbReference type="EC" id="2.3.2.3"/>
    </reaction>
</comment>
<keyword evidence="9" id="KW-0443">Lipid metabolism</keyword>
<dbReference type="Pfam" id="PF03706">
    <property type="entry name" value="LPG_synthase_TM"/>
    <property type="match status" value="1"/>
</dbReference>
<feature type="transmembrane region" description="Helical" evidence="14">
    <location>
        <begin position="138"/>
        <end position="160"/>
    </location>
</feature>
<keyword evidence="8 14" id="KW-1133">Transmembrane helix</keyword>
<protein>
    <recommendedName>
        <fullName evidence="4">Phosphatidylglycerol lysyltransferase</fullName>
        <ecNumber evidence="3">2.3.2.3</ecNumber>
    </recommendedName>
    <alternativeName>
        <fullName evidence="12">Lysylphosphatidylglycerol synthase</fullName>
    </alternativeName>
</protein>
<dbReference type="RefSeq" id="WP_142530356.1">
    <property type="nucleotide sequence ID" value="NZ_CBCSJO010000011.1"/>
</dbReference>
<evidence type="ECO:0000256" key="7">
    <source>
        <dbReference type="ARBA" id="ARBA00022692"/>
    </source>
</evidence>
<keyword evidence="17" id="KW-1185">Reference proteome</keyword>
<dbReference type="SUPFAM" id="SSF55729">
    <property type="entry name" value="Acyl-CoA N-acyltransferases (Nat)"/>
    <property type="match status" value="1"/>
</dbReference>
<keyword evidence="10 14" id="KW-0472">Membrane</keyword>